<sequence>MNKLLILTLVGAMSVAMAAEAPAAFKKCMACHGANGQKVAPGAKGGITIAGLPKDKLLKDLKGYKAGTADNGGAKAIMYSQMKNVSDADIEVLADYISKLPAKK</sequence>
<evidence type="ECO:0000313" key="9">
    <source>
        <dbReference type="Proteomes" id="UP001177258"/>
    </source>
</evidence>
<evidence type="ECO:0000256" key="1">
    <source>
        <dbReference type="ARBA" id="ARBA00022617"/>
    </source>
</evidence>
<evidence type="ECO:0000313" key="8">
    <source>
        <dbReference type="EMBL" id="MDP2538638.1"/>
    </source>
</evidence>
<feature type="chain" id="PRO_5041691228" evidence="5">
    <location>
        <begin position="19"/>
        <end position="104"/>
    </location>
</feature>
<dbReference type="Pfam" id="PF00034">
    <property type="entry name" value="Cytochrom_C"/>
    <property type="match status" value="1"/>
</dbReference>
<feature type="signal peptide" evidence="5">
    <location>
        <begin position="1"/>
        <end position="18"/>
    </location>
</feature>
<dbReference type="GO" id="GO:0046872">
    <property type="term" value="F:metal ion binding"/>
    <property type="evidence" value="ECO:0007669"/>
    <property type="project" value="UniProtKB-KW"/>
</dbReference>
<evidence type="ECO:0000259" key="6">
    <source>
        <dbReference type="PROSITE" id="PS51007"/>
    </source>
</evidence>
<gene>
    <name evidence="7" type="ORF">Q5I04_02395</name>
    <name evidence="8" type="ORF">Q5I06_02400</name>
</gene>
<dbReference type="RefSeq" id="WP_305516610.1">
    <property type="nucleotide sequence ID" value="NZ_JAUPEV010000002.1"/>
</dbReference>
<comment type="caution">
    <text evidence="8">The sequence shown here is derived from an EMBL/GenBank/DDBJ whole genome shotgun (WGS) entry which is preliminary data.</text>
</comment>
<dbReference type="GO" id="GO:0020037">
    <property type="term" value="F:heme binding"/>
    <property type="evidence" value="ECO:0007669"/>
    <property type="project" value="InterPro"/>
</dbReference>
<keyword evidence="2 4" id="KW-0479">Metal-binding</keyword>
<dbReference type="InterPro" id="IPR009056">
    <property type="entry name" value="Cyt_c-like_dom"/>
</dbReference>
<keyword evidence="3 4" id="KW-0408">Iron</keyword>
<reference evidence="8 10" key="1">
    <citation type="submission" date="2023-07" db="EMBL/GenBank/DDBJ databases">
        <title>Unpublished Manusciprt.</title>
        <authorList>
            <person name="Aydin F."/>
            <person name="Tarhane S."/>
            <person name="Saticioglu I.B."/>
            <person name="Karakaya E."/>
            <person name="Abay S."/>
            <person name="Guran O."/>
            <person name="Bozkurt E."/>
            <person name="Uzum N."/>
            <person name="Olgun K."/>
            <person name="Jablonski D."/>
        </authorList>
    </citation>
    <scope>NUCLEOTIDE SEQUENCE</scope>
    <source>
        <strain evidence="10">faydin-H75</strain>
        <strain evidence="8">Faydin-H76</strain>
    </source>
</reference>
<dbReference type="GO" id="GO:0009055">
    <property type="term" value="F:electron transfer activity"/>
    <property type="evidence" value="ECO:0007669"/>
    <property type="project" value="InterPro"/>
</dbReference>
<reference evidence="7" key="2">
    <citation type="submission" date="2023-07" db="EMBL/GenBank/DDBJ databases">
        <authorList>
            <person name="Aydin F."/>
            <person name="Tarhane S."/>
            <person name="Saticioglu I.B."/>
            <person name="Karakaya E."/>
            <person name="Abay S."/>
            <person name="Guran O."/>
            <person name="Bozkurt E."/>
            <person name="Uzum N."/>
            <person name="Olgun K."/>
            <person name="Jablonski D."/>
        </authorList>
    </citation>
    <scope>NUCLEOTIDE SEQUENCE</scope>
    <source>
        <strain evidence="7">Faydin-H75</strain>
    </source>
</reference>
<keyword evidence="5" id="KW-0732">Signal</keyword>
<evidence type="ECO:0000313" key="10">
    <source>
        <dbReference type="Proteomes" id="UP001240777"/>
    </source>
</evidence>
<dbReference type="SUPFAM" id="SSF46626">
    <property type="entry name" value="Cytochrome c"/>
    <property type="match status" value="1"/>
</dbReference>
<dbReference type="Proteomes" id="UP001177258">
    <property type="component" value="Unassembled WGS sequence"/>
</dbReference>
<dbReference type="InterPro" id="IPR036909">
    <property type="entry name" value="Cyt_c-like_dom_sf"/>
</dbReference>
<evidence type="ECO:0000256" key="4">
    <source>
        <dbReference type="PROSITE-ProRule" id="PRU00433"/>
    </source>
</evidence>
<dbReference type="AlphaFoldDB" id="A0AA90PY24"/>
<dbReference type="Gene3D" id="1.10.760.10">
    <property type="entry name" value="Cytochrome c-like domain"/>
    <property type="match status" value="1"/>
</dbReference>
<feature type="domain" description="Cytochrome c" evidence="6">
    <location>
        <begin position="16"/>
        <end position="101"/>
    </location>
</feature>
<keyword evidence="1 4" id="KW-0349">Heme</keyword>
<reference evidence="7 9" key="3">
    <citation type="journal article" date="2024" name="Syst. Appl. Microbiol.">
        <title>Helicobacter cappadocius sp. nov., from lizards: The first psychrotrophic Helicobacter species.</title>
        <authorList>
            <person name="Aydin F."/>
            <person name="Tarhane S."/>
            <person name="Karakaya E."/>
            <person name="Abay S."/>
            <person name="Kayman T."/>
            <person name="Guran O."/>
            <person name="Bozkurt E."/>
            <person name="Uzum N."/>
            <person name="Avci A."/>
            <person name="Olgun K."/>
            <person name="Jablonski D."/>
            <person name="Guran C."/>
            <person name="Burcin Saticioglu I."/>
        </authorList>
    </citation>
    <scope>NUCLEOTIDE SEQUENCE [LARGE SCALE GENOMIC DNA]</scope>
    <source>
        <strain evidence="7">Faydin-H75</strain>
        <strain evidence="9">faydin-H76</strain>
    </source>
</reference>
<protein>
    <submittedName>
        <fullName evidence="8">C-type cytochrome</fullName>
    </submittedName>
</protein>
<dbReference type="EMBL" id="JAUPEV010000002">
    <property type="protein sequence ID" value="MDO7252770.1"/>
    <property type="molecule type" value="Genomic_DNA"/>
</dbReference>
<evidence type="ECO:0000256" key="2">
    <source>
        <dbReference type="ARBA" id="ARBA00022723"/>
    </source>
</evidence>
<name>A0AA90PY24_9HELI</name>
<dbReference type="Proteomes" id="UP001240777">
    <property type="component" value="Unassembled WGS sequence"/>
</dbReference>
<dbReference type="EMBL" id="JAUYZK010000002">
    <property type="protein sequence ID" value="MDP2538638.1"/>
    <property type="molecule type" value="Genomic_DNA"/>
</dbReference>
<evidence type="ECO:0000313" key="7">
    <source>
        <dbReference type="EMBL" id="MDO7252770.1"/>
    </source>
</evidence>
<dbReference type="PROSITE" id="PS51007">
    <property type="entry name" value="CYTC"/>
    <property type="match status" value="1"/>
</dbReference>
<keyword evidence="10" id="KW-1185">Reference proteome</keyword>
<accession>A0AA90PY24</accession>
<proteinExistence type="predicted"/>
<organism evidence="8 9">
    <name type="scientific">Helicobacter cappadocius</name>
    <dbReference type="NCBI Taxonomy" id="3063998"/>
    <lineage>
        <taxon>Bacteria</taxon>
        <taxon>Pseudomonadati</taxon>
        <taxon>Campylobacterota</taxon>
        <taxon>Epsilonproteobacteria</taxon>
        <taxon>Campylobacterales</taxon>
        <taxon>Helicobacteraceae</taxon>
        <taxon>Helicobacter</taxon>
    </lineage>
</organism>
<evidence type="ECO:0000256" key="3">
    <source>
        <dbReference type="ARBA" id="ARBA00023004"/>
    </source>
</evidence>
<evidence type="ECO:0000256" key="5">
    <source>
        <dbReference type="SAM" id="SignalP"/>
    </source>
</evidence>